<gene>
    <name evidence="1" type="ORF">LCGC14_2781070</name>
</gene>
<protein>
    <submittedName>
        <fullName evidence="1">Uncharacterized protein</fullName>
    </submittedName>
</protein>
<evidence type="ECO:0000313" key="1">
    <source>
        <dbReference type="EMBL" id="KKK84662.1"/>
    </source>
</evidence>
<dbReference type="AlphaFoldDB" id="A0A0F8YT96"/>
<accession>A0A0F8YT96</accession>
<sequence>METITRQNGNGKDYAVDLPKLHILNKNINDAALDLIEHNTGLRFKDTAWGYAAQPETSSQIATLIMTYNFKTQYHNNADSHNTLYLKFGLLEGFKVEHVCYDCCEKNHINVNGLTPGDRLTV</sequence>
<organism evidence="1">
    <name type="scientific">marine sediment metagenome</name>
    <dbReference type="NCBI Taxonomy" id="412755"/>
    <lineage>
        <taxon>unclassified sequences</taxon>
        <taxon>metagenomes</taxon>
        <taxon>ecological metagenomes</taxon>
    </lineage>
</organism>
<name>A0A0F8YT96_9ZZZZ</name>
<dbReference type="EMBL" id="LAZR01051669">
    <property type="protein sequence ID" value="KKK84662.1"/>
    <property type="molecule type" value="Genomic_DNA"/>
</dbReference>
<proteinExistence type="predicted"/>
<comment type="caution">
    <text evidence="1">The sequence shown here is derived from an EMBL/GenBank/DDBJ whole genome shotgun (WGS) entry which is preliminary data.</text>
</comment>
<reference evidence="1" key="1">
    <citation type="journal article" date="2015" name="Nature">
        <title>Complex archaea that bridge the gap between prokaryotes and eukaryotes.</title>
        <authorList>
            <person name="Spang A."/>
            <person name="Saw J.H."/>
            <person name="Jorgensen S.L."/>
            <person name="Zaremba-Niedzwiedzka K."/>
            <person name="Martijn J."/>
            <person name="Lind A.E."/>
            <person name="van Eijk R."/>
            <person name="Schleper C."/>
            <person name="Guy L."/>
            <person name="Ettema T.J."/>
        </authorList>
    </citation>
    <scope>NUCLEOTIDE SEQUENCE</scope>
</reference>